<protein>
    <submittedName>
        <fullName evidence="2">CSC1-like protein isoform X2</fullName>
    </submittedName>
</protein>
<sequence length="99" mass="11045">MECFVNPTYSSSSTTLSLAASPSPHQNHDPIFKKKMEDAVLRQRKLYVFLDGVISEEEPPRRRVSSVYGIRISDQPTSSRSCSPPPIKILTTSPPNPRS</sequence>
<reference evidence="2" key="1">
    <citation type="journal article" date="2023" name="GigaByte">
        <title>Genome assembly of the bearded iris, Iris pallida Lam.</title>
        <authorList>
            <person name="Bruccoleri R.E."/>
            <person name="Oakeley E.J."/>
            <person name="Faust A.M.E."/>
            <person name="Altorfer M."/>
            <person name="Dessus-Babus S."/>
            <person name="Burckhardt D."/>
            <person name="Oertli M."/>
            <person name="Naumann U."/>
            <person name="Petersen F."/>
            <person name="Wong J."/>
        </authorList>
    </citation>
    <scope>NUCLEOTIDE SEQUENCE</scope>
    <source>
        <strain evidence="2">GSM-AAB239-AS_SAM_17_03QT</strain>
    </source>
</reference>
<dbReference type="AlphaFoldDB" id="A0AAX6F7C2"/>
<feature type="region of interest" description="Disordered" evidence="1">
    <location>
        <begin position="60"/>
        <end position="99"/>
    </location>
</feature>
<evidence type="ECO:0000313" key="3">
    <source>
        <dbReference type="Proteomes" id="UP001140949"/>
    </source>
</evidence>
<comment type="caution">
    <text evidence="2">The sequence shown here is derived from an EMBL/GenBank/DDBJ whole genome shotgun (WGS) entry which is preliminary data.</text>
</comment>
<organism evidence="2 3">
    <name type="scientific">Iris pallida</name>
    <name type="common">Sweet iris</name>
    <dbReference type="NCBI Taxonomy" id="29817"/>
    <lineage>
        <taxon>Eukaryota</taxon>
        <taxon>Viridiplantae</taxon>
        <taxon>Streptophyta</taxon>
        <taxon>Embryophyta</taxon>
        <taxon>Tracheophyta</taxon>
        <taxon>Spermatophyta</taxon>
        <taxon>Magnoliopsida</taxon>
        <taxon>Liliopsida</taxon>
        <taxon>Asparagales</taxon>
        <taxon>Iridaceae</taxon>
        <taxon>Iridoideae</taxon>
        <taxon>Irideae</taxon>
        <taxon>Iris</taxon>
    </lineage>
</organism>
<dbReference type="Proteomes" id="UP001140949">
    <property type="component" value="Unassembled WGS sequence"/>
</dbReference>
<evidence type="ECO:0000256" key="1">
    <source>
        <dbReference type="SAM" id="MobiDB-lite"/>
    </source>
</evidence>
<gene>
    <name evidence="2" type="ORF">M6B38_149925</name>
</gene>
<reference evidence="2" key="2">
    <citation type="submission" date="2023-04" db="EMBL/GenBank/DDBJ databases">
        <authorList>
            <person name="Bruccoleri R.E."/>
            <person name="Oakeley E.J."/>
            <person name="Faust A.-M."/>
            <person name="Dessus-Babus S."/>
            <person name="Altorfer M."/>
            <person name="Burckhardt D."/>
            <person name="Oertli M."/>
            <person name="Naumann U."/>
            <person name="Petersen F."/>
            <person name="Wong J."/>
        </authorList>
    </citation>
    <scope>NUCLEOTIDE SEQUENCE</scope>
    <source>
        <strain evidence="2">GSM-AAB239-AS_SAM_17_03QT</strain>
        <tissue evidence="2">Leaf</tissue>
    </source>
</reference>
<evidence type="ECO:0000313" key="2">
    <source>
        <dbReference type="EMBL" id="KAJ6812332.1"/>
    </source>
</evidence>
<accession>A0AAX6F7C2</accession>
<dbReference type="EMBL" id="JANAVB010031216">
    <property type="protein sequence ID" value="KAJ6812332.1"/>
    <property type="molecule type" value="Genomic_DNA"/>
</dbReference>
<proteinExistence type="predicted"/>
<keyword evidence="3" id="KW-1185">Reference proteome</keyword>
<name>A0AAX6F7C2_IRIPA</name>
<feature type="compositionally biased region" description="Low complexity" evidence="1">
    <location>
        <begin position="10"/>
        <end position="24"/>
    </location>
</feature>
<feature type="region of interest" description="Disordered" evidence="1">
    <location>
        <begin position="1"/>
        <end position="31"/>
    </location>
</feature>